<accession>A0A655RZG6</accession>
<dbReference type="Proteomes" id="UP000044806">
    <property type="component" value="Unassembled WGS sequence"/>
</dbReference>
<dbReference type="AntiFam" id="ANF00112">
    <property type="entry name" value="Shadow ORF (opposite phnC)"/>
</dbReference>
<name>A0A655RZG6_VIBCL</name>
<evidence type="ECO:0000313" key="2">
    <source>
        <dbReference type="EMBL" id="CSC56361.1"/>
    </source>
</evidence>
<gene>
    <name evidence="1" type="ORF">ERS013165_03334</name>
    <name evidence="2" type="ORF">ERS013200_01683</name>
    <name evidence="3" type="ORF">ERS013201_03384</name>
</gene>
<dbReference type="Proteomes" id="UP000041770">
    <property type="component" value="Unassembled WGS sequence"/>
</dbReference>
<reference evidence="4 5" key="1">
    <citation type="submission" date="2015-07" db="EMBL/GenBank/DDBJ databases">
        <authorList>
            <consortium name="Pathogen Informatics"/>
        </authorList>
    </citation>
    <scope>NUCLEOTIDE SEQUENCE [LARGE SCALE GENOMIC DNA]</scope>
    <source>
        <strain evidence="2 4">A316</strain>
        <strain evidence="3 6">A325</strain>
        <strain evidence="1 5">A51</strain>
    </source>
</reference>
<dbReference type="EMBL" id="CWOW01000023">
    <property type="protein sequence ID" value="CSB08855.1"/>
    <property type="molecule type" value="Genomic_DNA"/>
</dbReference>
<evidence type="ECO:0000313" key="1">
    <source>
        <dbReference type="EMBL" id="CSB08855.1"/>
    </source>
</evidence>
<dbReference type="AlphaFoldDB" id="A0A655RZG6"/>
<evidence type="ECO:0000313" key="6">
    <source>
        <dbReference type="Proteomes" id="UP000046067"/>
    </source>
</evidence>
<proteinExistence type="predicted"/>
<dbReference type="EMBL" id="CWQJ01000029">
    <property type="protein sequence ID" value="CSC72494.1"/>
    <property type="molecule type" value="Genomic_DNA"/>
</dbReference>
<sequence length="71" mass="7981">MPKSRCSGGKKVIACWFWWMVPEVGRSNPAMARNKVVLPQPEGPRKQTNSPFSIDKLISFNAVNEPNCFTT</sequence>
<evidence type="ECO:0000313" key="3">
    <source>
        <dbReference type="EMBL" id="CSC72494.1"/>
    </source>
</evidence>
<dbReference type="Proteomes" id="UP000046067">
    <property type="component" value="Unassembled WGS sequence"/>
</dbReference>
<evidence type="ECO:0000313" key="4">
    <source>
        <dbReference type="Proteomes" id="UP000041770"/>
    </source>
</evidence>
<dbReference type="EMBL" id="CWQY01000009">
    <property type="protein sequence ID" value="CSC56361.1"/>
    <property type="molecule type" value="Genomic_DNA"/>
</dbReference>
<organism evidence="1 5">
    <name type="scientific">Vibrio cholerae</name>
    <dbReference type="NCBI Taxonomy" id="666"/>
    <lineage>
        <taxon>Bacteria</taxon>
        <taxon>Pseudomonadati</taxon>
        <taxon>Pseudomonadota</taxon>
        <taxon>Gammaproteobacteria</taxon>
        <taxon>Vibrionales</taxon>
        <taxon>Vibrionaceae</taxon>
        <taxon>Vibrio</taxon>
    </lineage>
</organism>
<protein>
    <submittedName>
        <fullName evidence="1">Uncharacterized protein</fullName>
    </submittedName>
</protein>
<evidence type="ECO:0000313" key="5">
    <source>
        <dbReference type="Proteomes" id="UP000044806"/>
    </source>
</evidence>